<reference evidence="13" key="1">
    <citation type="submission" date="2017-06" db="EMBL/GenBank/DDBJ databases">
        <title>Herbaspirillum phytohormonus sp. nov., isolated from the root nodule of Robinia pseudoacacia in lead-zinc mine.</title>
        <authorList>
            <person name="Fan M."/>
            <person name="Lin Y."/>
        </authorList>
    </citation>
    <scope>NUCLEOTIDE SEQUENCE [LARGE SCALE GENOMIC DNA]</scope>
    <source>
        <strain evidence="13">SC-089</strain>
    </source>
</reference>
<dbReference type="GO" id="GO:0008270">
    <property type="term" value="F:zinc ion binding"/>
    <property type="evidence" value="ECO:0007669"/>
    <property type="project" value="UniProtKB-UniRule"/>
</dbReference>
<dbReference type="InterPro" id="IPR050099">
    <property type="entry name" value="SIS_GmhA/DiaA_subfam"/>
</dbReference>
<feature type="binding site" evidence="10">
    <location>
        <position position="176"/>
    </location>
    <ligand>
        <name>Zn(2+)</name>
        <dbReference type="ChEBI" id="CHEBI:29105"/>
    </ligand>
</feature>
<dbReference type="GO" id="GO:0097367">
    <property type="term" value="F:carbohydrate derivative binding"/>
    <property type="evidence" value="ECO:0007669"/>
    <property type="project" value="InterPro"/>
</dbReference>
<comment type="similarity">
    <text evidence="4 10">Belongs to the SIS family. GmhA subfamily.</text>
</comment>
<feature type="binding site" evidence="10">
    <location>
        <begin position="121"/>
        <end position="123"/>
    </location>
    <ligand>
        <name>substrate</name>
    </ligand>
</feature>
<dbReference type="GO" id="GO:2001061">
    <property type="term" value="P:D-glycero-D-manno-heptose 7-phosphate biosynthetic process"/>
    <property type="evidence" value="ECO:0007669"/>
    <property type="project" value="UniProtKB-UniPathway"/>
</dbReference>
<keyword evidence="6 10" id="KW-0479">Metal-binding</keyword>
<evidence type="ECO:0000256" key="9">
    <source>
        <dbReference type="ARBA" id="ARBA00023277"/>
    </source>
</evidence>
<dbReference type="Proteomes" id="UP000214603">
    <property type="component" value="Unassembled WGS sequence"/>
</dbReference>
<evidence type="ECO:0000256" key="10">
    <source>
        <dbReference type="HAMAP-Rule" id="MF_00067"/>
    </source>
</evidence>
<gene>
    <name evidence="10" type="primary">gmhA</name>
    <name evidence="12" type="ORF">CEY11_14340</name>
</gene>
<comment type="subcellular location">
    <subcellularLocation>
        <location evidence="3 10">Cytoplasm</location>
    </subcellularLocation>
</comment>
<evidence type="ECO:0000256" key="1">
    <source>
        <dbReference type="ARBA" id="ARBA00000348"/>
    </source>
</evidence>
<dbReference type="PANTHER" id="PTHR30390:SF6">
    <property type="entry name" value="DNAA INITIATOR-ASSOCIATING PROTEIN DIAA"/>
    <property type="match status" value="1"/>
</dbReference>
<dbReference type="Gene3D" id="3.40.50.10490">
    <property type="entry name" value="Glucose-6-phosphate isomerase like protein, domain 1"/>
    <property type="match status" value="1"/>
</dbReference>
<sequence>MPAMDMTSRMSSHFDDALDTFKAARELAAPLAIAVDLLFGSLSNNGKILACGNGGSAADAQHFIAELVGRFERDRLPLAGVALNTDTSILTAVANDYGYEPVFERQVNALGQPGDILVAISTSGNSPSIVRAVEAAHEREMPVIALTGKGGGQLGALLYETDVHLCVPHDRTMRIQEVHILLLHAICDGIDALLLGDTL</sequence>
<comment type="caution">
    <text evidence="12">The sequence shown here is derived from an EMBL/GenBank/DDBJ whole genome shotgun (WGS) entry which is preliminary data.</text>
</comment>
<feature type="binding site" evidence="10">
    <location>
        <position position="184"/>
    </location>
    <ligand>
        <name>Zn(2+)</name>
        <dbReference type="ChEBI" id="CHEBI:29105"/>
    </ligand>
</feature>
<feature type="binding site" evidence="10">
    <location>
        <position position="66"/>
    </location>
    <ligand>
        <name>Zn(2+)</name>
        <dbReference type="ChEBI" id="CHEBI:29105"/>
    </ligand>
</feature>
<comment type="miscellaneous">
    <text evidence="10">The reaction produces a racemic mixture of D-glycero-alpha-D-manno-heptose 7-phosphate and D-glycero-beta-D-manno-heptose 7-phosphate.</text>
</comment>
<comment type="subunit">
    <text evidence="10">Homotetramer.</text>
</comment>
<dbReference type="EMBL" id="NJIH01000008">
    <property type="protein sequence ID" value="OWT58438.1"/>
    <property type="molecule type" value="Genomic_DNA"/>
</dbReference>
<feature type="binding site" evidence="10">
    <location>
        <begin position="95"/>
        <end position="96"/>
    </location>
    <ligand>
        <name>substrate</name>
    </ligand>
</feature>
<feature type="binding site" evidence="10">
    <location>
        <position position="66"/>
    </location>
    <ligand>
        <name>substrate</name>
    </ligand>
</feature>
<dbReference type="NCBIfam" id="NF010546">
    <property type="entry name" value="PRK13936.1"/>
    <property type="match status" value="1"/>
</dbReference>
<dbReference type="InterPro" id="IPR035461">
    <property type="entry name" value="GmhA/DiaA"/>
</dbReference>
<dbReference type="SUPFAM" id="SSF53697">
    <property type="entry name" value="SIS domain"/>
    <property type="match status" value="1"/>
</dbReference>
<dbReference type="InterPro" id="IPR004515">
    <property type="entry name" value="Phosphoheptose_Isoase"/>
</dbReference>
<protein>
    <recommendedName>
        <fullName evidence="10">Phosphoheptose isomerase</fullName>
        <ecNumber evidence="10">5.3.1.28</ecNumber>
    </recommendedName>
    <alternativeName>
        <fullName evidence="10">Sedoheptulose 7-phosphate isomerase</fullName>
    </alternativeName>
</protein>
<comment type="cofactor">
    <cofactor evidence="10">
        <name>Zn(2+)</name>
        <dbReference type="ChEBI" id="CHEBI:29105"/>
    </cofactor>
    <text evidence="10">Binds 1 zinc ion per subunit.</text>
</comment>
<dbReference type="UniPathway" id="UPA00041">
    <property type="reaction ID" value="UER00436"/>
</dbReference>
<name>A0A225MB31_9BURK</name>
<keyword evidence="5 10" id="KW-0963">Cytoplasm</keyword>
<organism evidence="12 13">
    <name type="scientific">Candidimonas nitroreducens</name>
    <dbReference type="NCBI Taxonomy" id="683354"/>
    <lineage>
        <taxon>Bacteria</taxon>
        <taxon>Pseudomonadati</taxon>
        <taxon>Pseudomonadota</taxon>
        <taxon>Betaproteobacteria</taxon>
        <taxon>Burkholderiales</taxon>
        <taxon>Alcaligenaceae</taxon>
        <taxon>Candidimonas</taxon>
    </lineage>
</organism>
<proteinExistence type="inferred from homology"/>
<feature type="binding site" evidence="10">
    <location>
        <position position="176"/>
    </location>
    <ligand>
        <name>substrate</name>
    </ligand>
</feature>
<dbReference type="Pfam" id="PF13580">
    <property type="entry name" value="SIS_2"/>
    <property type="match status" value="1"/>
</dbReference>
<dbReference type="OrthoDB" id="9810929at2"/>
<keyword evidence="8 10" id="KW-0413">Isomerase</keyword>
<dbReference type="GO" id="GO:0005975">
    <property type="term" value="P:carbohydrate metabolic process"/>
    <property type="evidence" value="ECO:0007669"/>
    <property type="project" value="UniProtKB-UniRule"/>
</dbReference>
<dbReference type="GO" id="GO:0005737">
    <property type="term" value="C:cytoplasm"/>
    <property type="evidence" value="ECO:0007669"/>
    <property type="project" value="UniProtKB-SubCell"/>
</dbReference>
<dbReference type="GO" id="GO:0008968">
    <property type="term" value="F:D-sedoheptulose 7-phosphate isomerase activity"/>
    <property type="evidence" value="ECO:0007669"/>
    <property type="project" value="UniProtKB-UniRule"/>
</dbReference>
<dbReference type="InterPro" id="IPR046348">
    <property type="entry name" value="SIS_dom_sf"/>
</dbReference>
<comment type="function">
    <text evidence="2 10">Catalyzes the isomerization of sedoheptulose 7-phosphate in D-glycero-D-manno-heptose 7-phosphate.</text>
</comment>
<feature type="binding site" evidence="10">
    <location>
        <position position="62"/>
    </location>
    <ligand>
        <name>Zn(2+)</name>
        <dbReference type="ChEBI" id="CHEBI:29105"/>
    </ligand>
</feature>
<feature type="binding site" evidence="10">
    <location>
        <position position="126"/>
    </location>
    <ligand>
        <name>substrate</name>
    </ligand>
</feature>
<feature type="domain" description="SIS" evidence="11">
    <location>
        <begin position="38"/>
        <end position="199"/>
    </location>
</feature>
<dbReference type="AlphaFoldDB" id="A0A225MB31"/>
<evidence type="ECO:0000256" key="5">
    <source>
        <dbReference type="ARBA" id="ARBA00022490"/>
    </source>
</evidence>
<dbReference type="PROSITE" id="PS51464">
    <property type="entry name" value="SIS"/>
    <property type="match status" value="1"/>
</dbReference>
<evidence type="ECO:0000259" key="11">
    <source>
        <dbReference type="PROSITE" id="PS51464"/>
    </source>
</evidence>
<evidence type="ECO:0000256" key="7">
    <source>
        <dbReference type="ARBA" id="ARBA00022833"/>
    </source>
</evidence>
<dbReference type="HAMAP" id="MF_00067">
    <property type="entry name" value="GmhA"/>
    <property type="match status" value="1"/>
</dbReference>
<dbReference type="InterPro" id="IPR001347">
    <property type="entry name" value="SIS_dom"/>
</dbReference>
<comment type="catalytic activity">
    <reaction evidence="1 10">
        <text>2 D-sedoheptulose 7-phosphate = D-glycero-alpha-D-manno-heptose 7-phosphate + D-glycero-beta-D-manno-heptose 7-phosphate</text>
        <dbReference type="Rhea" id="RHEA:27489"/>
        <dbReference type="ChEBI" id="CHEBI:57483"/>
        <dbReference type="ChEBI" id="CHEBI:60203"/>
        <dbReference type="ChEBI" id="CHEBI:60204"/>
        <dbReference type="EC" id="5.3.1.28"/>
    </reaction>
</comment>
<evidence type="ECO:0000256" key="6">
    <source>
        <dbReference type="ARBA" id="ARBA00022723"/>
    </source>
</evidence>
<accession>A0A225MB31</accession>
<dbReference type="CDD" id="cd05006">
    <property type="entry name" value="SIS_GmhA"/>
    <property type="match status" value="1"/>
</dbReference>
<evidence type="ECO:0000313" key="13">
    <source>
        <dbReference type="Proteomes" id="UP000214603"/>
    </source>
</evidence>
<comment type="pathway">
    <text evidence="10">Carbohydrate biosynthesis; D-glycero-D-manno-heptose 7-phosphate biosynthesis; D-glycero-alpha-D-manno-heptose 7-phosphate and D-glycero-beta-D-manno-heptose 7-phosphate from sedoheptulose 7-phosphate: step 1/1.</text>
</comment>
<evidence type="ECO:0000256" key="2">
    <source>
        <dbReference type="ARBA" id="ARBA00003172"/>
    </source>
</evidence>
<keyword evidence="13" id="KW-1185">Reference proteome</keyword>
<dbReference type="PANTHER" id="PTHR30390">
    <property type="entry name" value="SEDOHEPTULOSE 7-PHOSPHATE ISOMERASE / DNAA INITIATOR-ASSOCIATING FACTOR FOR REPLICATION INITIATION"/>
    <property type="match status" value="1"/>
</dbReference>
<dbReference type="EC" id="5.3.1.28" evidence="10"/>
<keyword evidence="7 10" id="KW-0862">Zinc</keyword>
<feature type="binding site" evidence="10">
    <location>
        <begin position="53"/>
        <end position="55"/>
    </location>
    <ligand>
        <name>substrate</name>
    </ligand>
</feature>
<evidence type="ECO:0000256" key="8">
    <source>
        <dbReference type="ARBA" id="ARBA00023235"/>
    </source>
</evidence>
<evidence type="ECO:0000256" key="4">
    <source>
        <dbReference type="ARBA" id="ARBA00009894"/>
    </source>
</evidence>
<keyword evidence="9 10" id="KW-0119">Carbohydrate metabolism</keyword>
<evidence type="ECO:0000313" key="12">
    <source>
        <dbReference type="EMBL" id="OWT58438.1"/>
    </source>
</evidence>
<evidence type="ECO:0000256" key="3">
    <source>
        <dbReference type="ARBA" id="ARBA00004496"/>
    </source>
</evidence>